<feature type="region of interest" description="Disordered" evidence="1">
    <location>
        <begin position="84"/>
        <end position="104"/>
    </location>
</feature>
<evidence type="ECO:0000256" key="1">
    <source>
        <dbReference type="SAM" id="MobiDB-lite"/>
    </source>
</evidence>
<dbReference type="AlphaFoldDB" id="A0A0V0QC04"/>
<protein>
    <submittedName>
        <fullName evidence="2">Uncharacterized protein</fullName>
    </submittedName>
</protein>
<organism evidence="2 3">
    <name type="scientific">Pseudocohnilembus persalinus</name>
    <name type="common">Ciliate</name>
    <dbReference type="NCBI Taxonomy" id="266149"/>
    <lineage>
        <taxon>Eukaryota</taxon>
        <taxon>Sar</taxon>
        <taxon>Alveolata</taxon>
        <taxon>Ciliophora</taxon>
        <taxon>Intramacronucleata</taxon>
        <taxon>Oligohymenophorea</taxon>
        <taxon>Scuticociliatia</taxon>
        <taxon>Philasterida</taxon>
        <taxon>Pseudocohnilembidae</taxon>
        <taxon>Pseudocohnilembus</taxon>
    </lineage>
</organism>
<keyword evidence="3" id="KW-1185">Reference proteome</keyword>
<name>A0A0V0QC04_PSEPJ</name>
<evidence type="ECO:0000313" key="3">
    <source>
        <dbReference type="Proteomes" id="UP000054937"/>
    </source>
</evidence>
<proteinExistence type="predicted"/>
<dbReference type="EMBL" id="LDAU01000205">
    <property type="protein sequence ID" value="KRW99623.1"/>
    <property type="molecule type" value="Genomic_DNA"/>
</dbReference>
<gene>
    <name evidence="2" type="ORF">PPERSA_03424</name>
</gene>
<evidence type="ECO:0000313" key="2">
    <source>
        <dbReference type="EMBL" id="KRW99623.1"/>
    </source>
</evidence>
<sequence length="150" mass="17361">MEATLGRQNNLFNKEFYTKNEEISNASSQQAPSQFGSFEDLDKASINNNNNSNNLSVNNNINNYSLNDLQKNLQYSNNSQLFGANNQLNQNQNNNDGNNKQLQQQQLIKQNDHMMQPSFLQFLLQLELRQYQQQSKVLGGFKFEQSLEQF</sequence>
<dbReference type="Proteomes" id="UP000054937">
    <property type="component" value="Unassembled WGS sequence"/>
</dbReference>
<dbReference type="InParanoid" id="A0A0V0QC04"/>
<accession>A0A0V0QC04</accession>
<reference evidence="2 3" key="1">
    <citation type="journal article" date="2015" name="Sci. Rep.">
        <title>Genome of the facultative scuticociliatosis pathogen Pseudocohnilembus persalinus provides insight into its virulence through horizontal gene transfer.</title>
        <authorList>
            <person name="Xiong J."/>
            <person name="Wang G."/>
            <person name="Cheng J."/>
            <person name="Tian M."/>
            <person name="Pan X."/>
            <person name="Warren A."/>
            <person name="Jiang C."/>
            <person name="Yuan D."/>
            <person name="Miao W."/>
        </authorList>
    </citation>
    <scope>NUCLEOTIDE SEQUENCE [LARGE SCALE GENOMIC DNA]</scope>
    <source>
        <strain evidence="2">36N120E</strain>
    </source>
</reference>
<comment type="caution">
    <text evidence="2">The sequence shown here is derived from an EMBL/GenBank/DDBJ whole genome shotgun (WGS) entry which is preliminary data.</text>
</comment>